<organism evidence="1 2">
    <name type="scientific">Blautia obeum</name>
    <dbReference type="NCBI Taxonomy" id="40520"/>
    <lineage>
        <taxon>Bacteria</taxon>
        <taxon>Bacillati</taxon>
        <taxon>Bacillota</taxon>
        <taxon>Clostridia</taxon>
        <taxon>Lachnospirales</taxon>
        <taxon>Lachnospiraceae</taxon>
        <taxon>Blautia</taxon>
    </lineage>
</organism>
<sequence length="93" mass="10429">MGEERLRERDEYFAPLFGGLEEIDDEDIASIQNEGDYAADFFKSIIDALECIDDDYAVAIQEAKDAAKQVTGSLDGVNQTIEIEPPHKLIDYD</sequence>
<proteinExistence type="predicted"/>
<evidence type="ECO:0000313" key="2">
    <source>
        <dbReference type="Proteomes" id="UP000283585"/>
    </source>
</evidence>
<dbReference type="Proteomes" id="UP000283585">
    <property type="component" value="Unassembled WGS sequence"/>
</dbReference>
<dbReference type="EMBL" id="QRSS01000007">
    <property type="protein sequence ID" value="RGQ05272.1"/>
    <property type="molecule type" value="Genomic_DNA"/>
</dbReference>
<gene>
    <name evidence="1" type="ORF">DWZ12_08030</name>
</gene>
<name>A0A411ZQY0_9FIRM</name>
<evidence type="ECO:0000313" key="1">
    <source>
        <dbReference type="EMBL" id="RGQ05272.1"/>
    </source>
</evidence>
<dbReference type="AlphaFoldDB" id="A0A411ZQY0"/>
<comment type="caution">
    <text evidence="1">The sequence shown here is derived from an EMBL/GenBank/DDBJ whole genome shotgun (WGS) entry which is preliminary data.</text>
</comment>
<protein>
    <submittedName>
        <fullName evidence="1">Uncharacterized protein</fullName>
    </submittedName>
</protein>
<accession>A0A411ZQY0</accession>
<reference evidence="1 2" key="1">
    <citation type="submission" date="2018-08" db="EMBL/GenBank/DDBJ databases">
        <title>A genome reference for cultivated species of the human gut microbiota.</title>
        <authorList>
            <person name="Zou Y."/>
            <person name="Xue W."/>
            <person name="Luo G."/>
        </authorList>
    </citation>
    <scope>NUCLEOTIDE SEQUENCE [LARGE SCALE GENOMIC DNA]</scope>
    <source>
        <strain evidence="1 2">AF29-2BH</strain>
    </source>
</reference>
<dbReference type="RefSeq" id="WP_118044629.1">
    <property type="nucleotide sequence ID" value="NZ_QRSS01000007.1"/>
</dbReference>